<comment type="caution">
    <text evidence="1">The sequence shown here is derived from an EMBL/GenBank/DDBJ whole genome shotgun (WGS) entry which is preliminary data.</text>
</comment>
<protein>
    <submittedName>
        <fullName evidence="1">Uncharacterized protein</fullName>
    </submittedName>
</protein>
<dbReference type="RefSeq" id="WP_011710323.1">
    <property type="nucleotide sequence ID" value="NZ_BMIX01000001.1"/>
</dbReference>
<accession>A0ABQ1WCH0</accession>
<gene>
    <name evidence="1" type="ORF">GCM10011532_04110</name>
</gene>
<keyword evidence="2" id="KW-1185">Reference proteome</keyword>
<evidence type="ECO:0000313" key="1">
    <source>
        <dbReference type="EMBL" id="GGG24070.1"/>
    </source>
</evidence>
<reference evidence="2" key="1">
    <citation type="journal article" date="2019" name="Int. J. Syst. Evol. Microbiol.">
        <title>The Global Catalogue of Microorganisms (GCM) 10K type strain sequencing project: providing services to taxonomists for standard genome sequencing and annotation.</title>
        <authorList>
            <consortium name="The Broad Institute Genomics Platform"/>
            <consortium name="The Broad Institute Genome Sequencing Center for Infectious Disease"/>
            <person name="Wu L."/>
            <person name="Ma J."/>
        </authorList>
    </citation>
    <scope>NUCLEOTIDE SEQUENCE [LARGE SCALE GENOMIC DNA]</scope>
    <source>
        <strain evidence="2">CGMCC 1.15422</strain>
    </source>
</reference>
<dbReference type="EMBL" id="BMIX01000001">
    <property type="protein sequence ID" value="GGG24070.1"/>
    <property type="molecule type" value="Genomic_DNA"/>
</dbReference>
<dbReference type="Proteomes" id="UP000605733">
    <property type="component" value="Unassembled WGS sequence"/>
</dbReference>
<proteinExistence type="predicted"/>
<sequence>MAKIIELIETDDLRGTGKPEDPWRRVKQYFTKEGELLFELDDCQPLIK</sequence>
<name>A0ABQ1WCH0_9FLAO</name>
<evidence type="ECO:0000313" key="2">
    <source>
        <dbReference type="Proteomes" id="UP000605733"/>
    </source>
</evidence>
<organism evidence="1 2">
    <name type="scientific">Christiangramia forsetii</name>
    <dbReference type="NCBI Taxonomy" id="411153"/>
    <lineage>
        <taxon>Bacteria</taxon>
        <taxon>Pseudomonadati</taxon>
        <taxon>Bacteroidota</taxon>
        <taxon>Flavobacteriia</taxon>
        <taxon>Flavobacteriales</taxon>
        <taxon>Flavobacteriaceae</taxon>
        <taxon>Christiangramia</taxon>
    </lineage>
</organism>